<sequence>MTPLVTGLITRTSPFGVEGLGLMLVELSVVEQRYHAVMEVLAGIPVTEVATRYRVSRQSVHTWVKRYREGGLAGLADRSHRPRCCPRQVDGQIEALICELRRAHPGWGPRRLVHELKRREVTPVPSRSTVYRVLIRAGLLEHTTRKRKRGDYRRWERSTPMQLWQMDIVGGVFLADGTEAKVVTGIDDHSRFIVCCDVVARATGRAVSTAFAHALKRYGVPGEVLTDNGKQFTGKFGGPRAGEVLFDRICRENGITHRLTQVRSPTTTGKIERFHGSLRRELLDHHDPFDSIIHAQAVIDTWVTDYNIDRPHQALSMASPIDRFTSTDSGPEQQAAVLPLVLPAELDVINGQTPDPVVETEPAPAIATMPANLLRLKEMGPSPAAAPITIEMDTVVPASGNMSVRGQQLWLGPDRAGTPVTLRISTTHLRVLLAGVLIKTVGSKLAASDLHALVHNGKARQVDEAPTAQQPTSTVIEVERTVNAAGCVGLANKAVSVGFPLADRQVVLRFETTTMTVLDATERTLLRSMPTPLTTRAVAYLRGAQPGGTPPTPPPTGPVTVERIASSSRSVMIGRQRIQIGRNHARKLITATIDDQHIHVHDGPNLLITVPRTT</sequence>
<evidence type="ECO:0000313" key="3">
    <source>
        <dbReference type="Proteomes" id="UP000199529"/>
    </source>
</evidence>
<dbReference type="NCBIfam" id="NF033577">
    <property type="entry name" value="transpos_IS481"/>
    <property type="match status" value="1"/>
</dbReference>
<reference evidence="3" key="1">
    <citation type="submission" date="2016-10" db="EMBL/GenBank/DDBJ databases">
        <authorList>
            <person name="Varghese N."/>
            <person name="Submissions S."/>
        </authorList>
    </citation>
    <scope>NUCLEOTIDE SEQUENCE [LARGE SCALE GENOMIC DNA]</scope>
    <source>
        <strain evidence="3">CGMCC 4.3530</strain>
    </source>
</reference>
<proteinExistence type="predicted"/>
<evidence type="ECO:0000313" key="2">
    <source>
        <dbReference type="EMBL" id="SDY91646.1"/>
    </source>
</evidence>
<dbReference type="Pfam" id="PF13683">
    <property type="entry name" value="rve_3"/>
    <property type="match status" value="1"/>
</dbReference>
<dbReference type="GO" id="GO:0015074">
    <property type="term" value="P:DNA integration"/>
    <property type="evidence" value="ECO:0007669"/>
    <property type="project" value="InterPro"/>
</dbReference>
<evidence type="ECO:0000259" key="1">
    <source>
        <dbReference type="PROSITE" id="PS50994"/>
    </source>
</evidence>
<dbReference type="STRING" id="418495.SAMN05216215_10392"/>
<dbReference type="InterPro" id="IPR036397">
    <property type="entry name" value="RNaseH_sf"/>
</dbReference>
<dbReference type="Pfam" id="PF13565">
    <property type="entry name" value="HTH_32"/>
    <property type="match status" value="1"/>
</dbReference>
<dbReference type="SUPFAM" id="SSF46689">
    <property type="entry name" value="Homeodomain-like"/>
    <property type="match status" value="1"/>
</dbReference>
<dbReference type="PANTHER" id="PTHR47515">
    <property type="entry name" value="LOW CALCIUM RESPONSE LOCUS PROTEIN T"/>
    <property type="match status" value="1"/>
</dbReference>
<dbReference type="InterPro" id="IPR009057">
    <property type="entry name" value="Homeodomain-like_sf"/>
</dbReference>
<dbReference type="AlphaFoldDB" id="A0A1H3NRU1"/>
<protein>
    <submittedName>
        <fullName evidence="2">Transposase InsO and inactivated derivatives</fullName>
    </submittedName>
</protein>
<feature type="domain" description="Integrase catalytic" evidence="1">
    <location>
        <begin position="156"/>
        <end position="328"/>
    </location>
</feature>
<organism evidence="2 3">
    <name type="scientific">Saccharopolyspora shandongensis</name>
    <dbReference type="NCBI Taxonomy" id="418495"/>
    <lineage>
        <taxon>Bacteria</taxon>
        <taxon>Bacillati</taxon>
        <taxon>Actinomycetota</taxon>
        <taxon>Actinomycetes</taxon>
        <taxon>Pseudonocardiales</taxon>
        <taxon>Pseudonocardiaceae</taxon>
        <taxon>Saccharopolyspora</taxon>
    </lineage>
</organism>
<dbReference type="GO" id="GO:0003676">
    <property type="term" value="F:nucleic acid binding"/>
    <property type="evidence" value="ECO:0007669"/>
    <property type="project" value="InterPro"/>
</dbReference>
<dbReference type="InterPro" id="IPR001584">
    <property type="entry name" value="Integrase_cat-core"/>
</dbReference>
<dbReference type="InterPro" id="IPR047656">
    <property type="entry name" value="IS481-like_transpos"/>
</dbReference>
<dbReference type="Gene3D" id="1.10.10.10">
    <property type="entry name" value="Winged helix-like DNA-binding domain superfamily/Winged helix DNA-binding domain"/>
    <property type="match status" value="1"/>
</dbReference>
<dbReference type="InterPro" id="IPR012337">
    <property type="entry name" value="RNaseH-like_sf"/>
</dbReference>
<gene>
    <name evidence="2" type="ORF">SAMN05216215_10392</name>
</gene>
<dbReference type="SUPFAM" id="SSF53098">
    <property type="entry name" value="Ribonuclease H-like"/>
    <property type="match status" value="1"/>
</dbReference>
<dbReference type="Proteomes" id="UP000199529">
    <property type="component" value="Unassembled WGS sequence"/>
</dbReference>
<accession>A0A1H3NRU1</accession>
<dbReference type="PROSITE" id="PS50994">
    <property type="entry name" value="INTEGRASE"/>
    <property type="match status" value="1"/>
</dbReference>
<keyword evidence="3" id="KW-1185">Reference proteome</keyword>
<name>A0A1H3NRU1_9PSEU</name>
<dbReference type="Gene3D" id="3.30.420.10">
    <property type="entry name" value="Ribonuclease H-like superfamily/Ribonuclease H"/>
    <property type="match status" value="1"/>
</dbReference>
<dbReference type="EMBL" id="FNOK01000039">
    <property type="protein sequence ID" value="SDY91646.1"/>
    <property type="molecule type" value="Genomic_DNA"/>
</dbReference>
<dbReference type="PANTHER" id="PTHR47515:SF2">
    <property type="entry name" value="INTEGRASE CORE DOMAIN PROTEIN"/>
    <property type="match status" value="1"/>
</dbReference>
<dbReference type="InterPro" id="IPR036388">
    <property type="entry name" value="WH-like_DNA-bd_sf"/>
</dbReference>